<feature type="signal peptide" evidence="2">
    <location>
        <begin position="1"/>
        <end position="21"/>
    </location>
</feature>
<dbReference type="AlphaFoldDB" id="A0A6A6VZB9"/>
<keyword evidence="2" id="KW-0732">Signal</keyword>
<dbReference type="GeneID" id="54491073"/>
<evidence type="ECO:0000256" key="2">
    <source>
        <dbReference type="SAM" id="SignalP"/>
    </source>
</evidence>
<feature type="compositionally biased region" description="Basic and acidic residues" evidence="1">
    <location>
        <begin position="207"/>
        <end position="216"/>
    </location>
</feature>
<accession>A0A6A6VZB9</accession>
<dbReference type="RefSeq" id="XP_033598469.1">
    <property type="nucleotide sequence ID" value="XM_033750019.1"/>
</dbReference>
<evidence type="ECO:0000256" key="1">
    <source>
        <dbReference type="SAM" id="MobiDB-lite"/>
    </source>
</evidence>
<feature type="chain" id="PRO_5025658637" evidence="2">
    <location>
        <begin position="22"/>
        <end position="302"/>
    </location>
</feature>
<protein>
    <submittedName>
        <fullName evidence="3">Uncharacterized protein</fullName>
    </submittedName>
</protein>
<evidence type="ECO:0000313" key="4">
    <source>
        <dbReference type="Proteomes" id="UP000799437"/>
    </source>
</evidence>
<gene>
    <name evidence="3" type="ORF">EJ05DRAFT_86502</name>
</gene>
<name>A0A6A6VZB9_9PEZI</name>
<dbReference type="Proteomes" id="UP000799437">
    <property type="component" value="Unassembled WGS sequence"/>
</dbReference>
<feature type="compositionally biased region" description="Polar residues" evidence="1">
    <location>
        <begin position="253"/>
        <end position="265"/>
    </location>
</feature>
<reference evidence="3" key="1">
    <citation type="journal article" date="2020" name="Stud. Mycol.">
        <title>101 Dothideomycetes genomes: a test case for predicting lifestyles and emergence of pathogens.</title>
        <authorList>
            <person name="Haridas S."/>
            <person name="Albert R."/>
            <person name="Binder M."/>
            <person name="Bloem J."/>
            <person name="Labutti K."/>
            <person name="Salamov A."/>
            <person name="Andreopoulos B."/>
            <person name="Baker S."/>
            <person name="Barry K."/>
            <person name="Bills G."/>
            <person name="Bluhm B."/>
            <person name="Cannon C."/>
            <person name="Castanera R."/>
            <person name="Culley D."/>
            <person name="Daum C."/>
            <person name="Ezra D."/>
            <person name="Gonzalez J."/>
            <person name="Henrissat B."/>
            <person name="Kuo A."/>
            <person name="Liang C."/>
            <person name="Lipzen A."/>
            <person name="Lutzoni F."/>
            <person name="Magnuson J."/>
            <person name="Mondo S."/>
            <person name="Nolan M."/>
            <person name="Ohm R."/>
            <person name="Pangilinan J."/>
            <person name="Park H.-J."/>
            <person name="Ramirez L."/>
            <person name="Alfaro M."/>
            <person name="Sun H."/>
            <person name="Tritt A."/>
            <person name="Yoshinaga Y."/>
            <person name="Zwiers L.-H."/>
            <person name="Turgeon B."/>
            <person name="Goodwin S."/>
            <person name="Spatafora J."/>
            <person name="Crous P."/>
            <person name="Grigoriev I."/>
        </authorList>
    </citation>
    <scope>NUCLEOTIDE SEQUENCE</scope>
    <source>
        <strain evidence="3">CBS 121739</strain>
    </source>
</reference>
<sequence length="302" mass="31992">MSSLKPSVLLAAFLAIPFVFAEDCKPGGPCVSYYPEVGCLQDYKPNPGSFKPNPGSSEPNDDNCFKWENFKSVKLEADGETDVTCQMWQSNNCNSDKPAYMKNTPFEWRTDFVPPDKKNNGLKRELCINPSMNFPKKSPFLFGSMRCVVYGRNSEGMTVDTKGAVNQTESLNTAPVPPTSKGGVAPTNGISSGPGSPSTPGMPPGRPIEDALRKGETSSLAQKDSSSMSSDGRSMWTGPNPMNPLNGAPDTATMPQNGQSSQNGSPVAPLFRGSAGARSTSPELGSVSEGGRGSTHGQPPNV</sequence>
<dbReference type="EMBL" id="ML996576">
    <property type="protein sequence ID" value="KAF2756018.1"/>
    <property type="molecule type" value="Genomic_DNA"/>
</dbReference>
<organism evidence="3 4">
    <name type="scientific">Pseudovirgaria hyperparasitica</name>
    <dbReference type="NCBI Taxonomy" id="470096"/>
    <lineage>
        <taxon>Eukaryota</taxon>
        <taxon>Fungi</taxon>
        <taxon>Dikarya</taxon>
        <taxon>Ascomycota</taxon>
        <taxon>Pezizomycotina</taxon>
        <taxon>Dothideomycetes</taxon>
        <taxon>Dothideomycetes incertae sedis</taxon>
        <taxon>Acrospermales</taxon>
        <taxon>Acrospermaceae</taxon>
        <taxon>Pseudovirgaria</taxon>
    </lineage>
</organism>
<proteinExistence type="predicted"/>
<keyword evidence="4" id="KW-1185">Reference proteome</keyword>
<feature type="compositionally biased region" description="Low complexity" evidence="1">
    <location>
        <begin position="218"/>
        <end position="234"/>
    </location>
</feature>
<evidence type="ECO:0000313" key="3">
    <source>
        <dbReference type="EMBL" id="KAF2756018.1"/>
    </source>
</evidence>
<feature type="region of interest" description="Disordered" evidence="1">
    <location>
        <begin position="166"/>
        <end position="302"/>
    </location>
</feature>